<accession>A0A9D2AW75</accession>
<dbReference type="PROSITE" id="PS51257">
    <property type="entry name" value="PROKAR_LIPOPROTEIN"/>
    <property type="match status" value="1"/>
</dbReference>
<dbReference type="SUPFAM" id="SSF52058">
    <property type="entry name" value="L domain-like"/>
    <property type="match status" value="2"/>
</dbReference>
<evidence type="ECO:0000313" key="3">
    <source>
        <dbReference type="EMBL" id="HIX52208.1"/>
    </source>
</evidence>
<dbReference type="InterPro" id="IPR032675">
    <property type="entry name" value="LRR_dom_sf"/>
</dbReference>
<dbReference type="PANTHER" id="PTHR45661">
    <property type="entry name" value="SURFACE ANTIGEN"/>
    <property type="match status" value="1"/>
</dbReference>
<protein>
    <submittedName>
        <fullName evidence="3">Leucine-rich repeat domain-containing protein</fullName>
    </submittedName>
</protein>
<dbReference type="Pfam" id="PF13306">
    <property type="entry name" value="LRR_5"/>
    <property type="match status" value="3"/>
</dbReference>
<feature type="chain" id="PRO_5039525546" evidence="2">
    <location>
        <begin position="29"/>
        <end position="475"/>
    </location>
</feature>
<dbReference type="InterPro" id="IPR053139">
    <property type="entry name" value="Surface_bspA-like"/>
</dbReference>
<organism evidence="3 4">
    <name type="scientific">Candidatus Lachnoclostridium stercoripullorum</name>
    <dbReference type="NCBI Taxonomy" id="2838635"/>
    <lineage>
        <taxon>Bacteria</taxon>
        <taxon>Bacillati</taxon>
        <taxon>Bacillota</taxon>
        <taxon>Clostridia</taxon>
        <taxon>Lachnospirales</taxon>
        <taxon>Lachnospiraceae</taxon>
    </lineage>
</organism>
<name>A0A9D2AW75_9FIRM</name>
<dbReference type="PANTHER" id="PTHR45661:SF3">
    <property type="entry name" value="IG-LIKE DOMAIN-CONTAINING PROTEIN"/>
    <property type="match status" value="1"/>
</dbReference>
<gene>
    <name evidence="3" type="ORF">IAA28_05330</name>
</gene>
<evidence type="ECO:0000256" key="2">
    <source>
        <dbReference type="SAM" id="SignalP"/>
    </source>
</evidence>
<keyword evidence="2" id="KW-0732">Signal</keyword>
<sequence length="475" mass="50553">MRKCMFEKGKRTAAAAALAFVLAAGSIAGCGGSGGLEEAVQAVGEAVGGQGEDSQEAAQGEAAQGEDAQAEGEAAETAPQLPEYAPVDPESVPESAEGDFIYEDYGDSRIYITGYQGPGGQVKIPAHLGGAETMAIMKDAFKTNETITYIYIPETVTRIEEYSFRDCTGLEEAYIAADALAIEKSTFRGCTALRRVVLAGSVSTIEGEMDSGAFQGCTSLTEVVFPDTLNNHIQTNAFYGCTALETVDLSNTQLQGIGQLAFGYCTNLKTVKLPGTAQWVQCNSFMATPNLQEFDVGEGNTALEVQDGVVYTIDFCGSESPNTALFGLEGAMSEDLVIREGTERVTDHAFQHNQKVRTVTLPDSVTSIGSNAFSDCQKLAQVNFGNGVELIEQRAFEGCSSLEEVVLPASLTEMEDSCFSYCGLKKVSLPDGVKYSSGSTTQEYVFAGDKDAVFTFQGKEYTYDQAAELDALLAQ</sequence>
<proteinExistence type="predicted"/>
<evidence type="ECO:0000256" key="1">
    <source>
        <dbReference type="SAM" id="MobiDB-lite"/>
    </source>
</evidence>
<feature type="compositionally biased region" description="Low complexity" evidence="1">
    <location>
        <begin position="56"/>
        <end position="67"/>
    </location>
</feature>
<feature type="region of interest" description="Disordered" evidence="1">
    <location>
        <begin position="44"/>
        <end position="93"/>
    </location>
</feature>
<comment type="caution">
    <text evidence="3">The sequence shown here is derived from an EMBL/GenBank/DDBJ whole genome shotgun (WGS) entry which is preliminary data.</text>
</comment>
<dbReference type="Gene3D" id="3.80.10.10">
    <property type="entry name" value="Ribonuclease Inhibitor"/>
    <property type="match status" value="2"/>
</dbReference>
<evidence type="ECO:0000313" key="4">
    <source>
        <dbReference type="Proteomes" id="UP000886780"/>
    </source>
</evidence>
<reference evidence="3" key="2">
    <citation type="submission" date="2021-04" db="EMBL/GenBank/DDBJ databases">
        <authorList>
            <person name="Gilroy R."/>
        </authorList>
    </citation>
    <scope>NUCLEOTIDE SEQUENCE</scope>
    <source>
        <strain evidence="3">ChiGjej4B4-12881</strain>
    </source>
</reference>
<dbReference type="InterPro" id="IPR026906">
    <property type="entry name" value="LRR_5"/>
</dbReference>
<dbReference type="Proteomes" id="UP000886780">
    <property type="component" value="Unassembled WGS sequence"/>
</dbReference>
<feature type="signal peptide" evidence="2">
    <location>
        <begin position="1"/>
        <end position="28"/>
    </location>
</feature>
<dbReference type="AlphaFoldDB" id="A0A9D2AW75"/>
<dbReference type="EMBL" id="DXEU01000095">
    <property type="protein sequence ID" value="HIX52208.1"/>
    <property type="molecule type" value="Genomic_DNA"/>
</dbReference>
<reference evidence="3" key="1">
    <citation type="journal article" date="2021" name="PeerJ">
        <title>Extensive microbial diversity within the chicken gut microbiome revealed by metagenomics and culture.</title>
        <authorList>
            <person name="Gilroy R."/>
            <person name="Ravi A."/>
            <person name="Getino M."/>
            <person name="Pursley I."/>
            <person name="Horton D.L."/>
            <person name="Alikhan N.F."/>
            <person name="Baker D."/>
            <person name="Gharbi K."/>
            <person name="Hall N."/>
            <person name="Watson M."/>
            <person name="Adriaenssens E.M."/>
            <person name="Foster-Nyarko E."/>
            <person name="Jarju S."/>
            <person name="Secka A."/>
            <person name="Antonio M."/>
            <person name="Oren A."/>
            <person name="Chaudhuri R.R."/>
            <person name="La Ragione R."/>
            <person name="Hildebrand F."/>
            <person name="Pallen M.J."/>
        </authorList>
    </citation>
    <scope>NUCLEOTIDE SEQUENCE</scope>
    <source>
        <strain evidence="3">ChiGjej4B4-12881</strain>
    </source>
</reference>